<gene>
    <name evidence="1" type="ORF">A2V68_02710</name>
</gene>
<sequence>MKNDLIEKIKSITAKGQNATEEDIRALMILIRKLLEGMTDAERQLYLTLNLFCNWTAHTEITQSNTGLRILARVNDALVEVKDSKDLINIQSKMSQALGLVPLRRELSSLLGNIRASDLLISDNDLWGMVFLNHLIEIIRNVPLAFPELSKLDSAKRKIYDQIAQNPVKPGAGVVALQIAKVDYNALGMPNAGEIMCLQVRTEDTTTVVVPILIDVRLK</sequence>
<dbReference type="EMBL" id="META01000001">
    <property type="protein sequence ID" value="OGB74502.1"/>
    <property type="molecule type" value="Genomic_DNA"/>
</dbReference>
<dbReference type="AlphaFoldDB" id="A0A1F4NUH5"/>
<evidence type="ECO:0000313" key="1">
    <source>
        <dbReference type="EMBL" id="OGB74502.1"/>
    </source>
</evidence>
<evidence type="ECO:0000313" key="2">
    <source>
        <dbReference type="Proteomes" id="UP000176651"/>
    </source>
</evidence>
<accession>A0A1F4NUH5</accession>
<dbReference type="Proteomes" id="UP000176651">
    <property type="component" value="Unassembled WGS sequence"/>
</dbReference>
<name>A0A1F4NUH5_UNCK3</name>
<reference evidence="1 2" key="1">
    <citation type="journal article" date="2016" name="Nat. Commun.">
        <title>Thousands of microbial genomes shed light on interconnected biogeochemical processes in an aquifer system.</title>
        <authorList>
            <person name="Anantharaman K."/>
            <person name="Brown C.T."/>
            <person name="Hug L.A."/>
            <person name="Sharon I."/>
            <person name="Castelle C.J."/>
            <person name="Probst A.J."/>
            <person name="Thomas B.C."/>
            <person name="Singh A."/>
            <person name="Wilkins M.J."/>
            <person name="Karaoz U."/>
            <person name="Brodie E.L."/>
            <person name="Williams K.H."/>
            <person name="Hubbard S.S."/>
            <person name="Banfield J.F."/>
        </authorList>
    </citation>
    <scope>NUCLEOTIDE SEQUENCE [LARGE SCALE GENOMIC DNA]</scope>
</reference>
<dbReference type="STRING" id="1798535.A2V68_02710"/>
<protein>
    <submittedName>
        <fullName evidence="1">Uncharacterized protein</fullName>
    </submittedName>
</protein>
<comment type="caution">
    <text evidence="1">The sequence shown here is derived from an EMBL/GenBank/DDBJ whole genome shotgun (WGS) entry which is preliminary data.</text>
</comment>
<proteinExistence type="predicted"/>
<organism evidence="1 2">
    <name type="scientific">candidate division Kazan bacterium RBG_13_50_9</name>
    <dbReference type="NCBI Taxonomy" id="1798535"/>
    <lineage>
        <taxon>Bacteria</taxon>
        <taxon>Bacteria division Kazan-3B-28</taxon>
    </lineage>
</organism>